<dbReference type="InterPro" id="IPR010827">
    <property type="entry name" value="BamA/TamA_POTRA"/>
</dbReference>
<dbReference type="RefSeq" id="WP_089322303.1">
    <property type="nucleotide sequence ID" value="NZ_FZOB01000001.1"/>
</dbReference>
<gene>
    <name evidence="8" type="ORF">SAMN06265340_101277</name>
</gene>
<evidence type="ECO:0000259" key="7">
    <source>
        <dbReference type="PROSITE" id="PS51779"/>
    </source>
</evidence>
<protein>
    <submittedName>
        <fullName evidence="8">Outer membrane protein insertion porin family</fullName>
    </submittedName>
</protein>
<keyword evidence="2" id="KW-0812">Transmembrane</keyword>
<evidence type="ECO:0000256" key="4">
    <source>
        <dbReference type="ARBA" id="ARBA00023136"/>
    </source>
</evidence>
<keyword evidence="4" id="KW-0472">Membrane</keyword>
<dbReference type="InterPro" id="IPR000184">
    <property type="entry name" value="Bac_surfAg_D15"/>
</dbReference>
<dbReference type="PANTHER" id="PTHR12815">
    <property type="entry name" value="SORTING AND ASSEMBLY MACHINERY SAMM50 PROTEIN FAMILY MEMBER"/>
    <property type="match status" value="1"/>
</dbReference>
<evidence type="ECO:0000313" key="9">
    <source>
        <dbReference type="Proteomes" id="UP000198405"/>
    </source>
</evidence>
<dbReference type="PANTHER" id="PTHR12815:SF47">
    <property type="entry name" value="TRANSLOCATION AND ASSEMBLY MODULE SUBUNIT TAMA"/>
    <property type="match status" value="1"/>
</dbReference>
<name>A0A238XVH2_9BACT</name>
<dbReference type="InterPro" id="IPR039910">
    <property type="entry name" value="D15-like"/>
</dbReference>
<dbReference type="EMBL" id="FZOB01000001">
    <property type="protein sequence ID" value="SNR62531.1"/>
    <property type="molecule type" value="Genomic_DNA"/>
</dbReference>
<dbReference type="GO" id="GO:0019867">
    <property type="term" value="C:outer membrane"/>
    <property type="evidence" value="ECO:0007669"/>
    <property type="project" value="InterPro"/>
</dbReference>
<feature type="signal peptide" evidence="6">
    <location>
        <begin position="1"/>
        <end position="19"/>
    </location>
</feature>
<proteinExistence type="predicted"/>
<evidence type="ECO:0000256" key="3">
    <source>
        <dbReference type="ARBA" id="ARBA00022729"/>
    </source>
</evidence>
<evidence type="ECO:0000256" key="1">
    <source>
        <dbReference type="ARBA" id="ARBA00004370"/>
    </source>
</evidence>
<dbReference type="Proteomes" id="UP000198405">
    <property type="component" value="Unassembled WGS sequence"/>
</dbReference>
<keyword evidence="3 6" id="KW-0732">Signal</keyword>
<keyword evidence="9" id="KW-1185">Reference proteome</keyword>
<dbReference type="Gene3D" id="3.10.20.310">
    <property type="entry name" value="membrane protein fhac"/>
    <property type="match status" value="2"/>
</dbReference>
<dbReference type="PROSITE" id="PS51779">
    <property type="entry name" value="POTRA"/>
    <property type="match status" value="1"/>
</dbReference>
<keyword evidence="5" id="KW-0998">Cell outer membrane</keyword>
<dbReference type="AlphaFoldDB" id="A0A238XVH2"/>
<evidence type="ECO:0000256" key="2">
    <source>
        <dbReference type="ARBA" id="ARBA00022692"/>
    </source>
</evidence>
<evidence type="ECO:0000256" key="6">
    <source>
        <dbReference type="SAM" id="SignalP"/>
    </source>
</evidence>
<feature type="domain" description="POTRA" evidence="7">
    <location>
        <begin position="237"/>
        <end position="316"/>
    </location>
</feature>
<reference evidence="9" key="1">
    <citation type="submission" date="2017-06" db="EMBL/GenBank/DDBJ databases">
        <authorList>
            <person name="Varghese N."/>
            <person name="Submissions S."/>
        </authorList>
    </citation>
    <scope>NUCLEOTIDE SEQUENCE [LARGE SCALE GENOMIC DNA]</scope>
    <source>
        <strain evidence="9">DSM 15668</strain>
    </source>
</reference>
<comment type="subcellular location">
    <subcellularLocation>
        <location evidence="1">Membrane</location>
    </subcellularLocation>
</comment>
<dbReference type="Pfam" id="PF07244">
    <property type="entry name" value="POTRA"/>
    <property type="match status" value="1"/>
</dbReference>
<evidence type="ECO:0000313" key="8">
    <source>
        <dbReference type="EMBL" id="SNR62531.1"/>
    </source>
</evidence>
<accession>A0A238XVH2</accession>
<evidence type="ECO:0000256" key="5">
    <source>
        <dbReference type="ARBA" id="ARBA00023237"/>
    </source>
</evidence>
<organism evidence="8 9">
    <name type="scientific">Desulfurobacterium atlanticum</name>
    <dbReference type="NCBI Taxonomy" id="240169"/>
    <lineage>
        <taxon>Bacteria</taxon>
        <taxon>Pseudomonadati</taxon>
        <taxon>Aquificota</taxon>
        <taxon>Aquificia</taxon>
        <taxon>Desulfurobacteriales</taxon>
        <taxon>Desulfurobacteriaceae</taxon>
        <taxon>Desulfurobacterium</taxon>
    </lineage>
</organism>
<dbReference type="Pfam" id="PF01103">
    <property type="entry name" value="Omp85"/>
    <property type="match status" value="1"/>
</dbReference>
<dbReference type="OrthoDB" id="9776356at2"/>
<dbReference type="Gene3D" id="2.40.160.50">
    <property type="entry name" value="membrane protein fhac: a member of the omp85/tpsb transporter family"/>
    <property type="match status" value="1"/>
</dbReference>
<dbReference type="InterPro" id="IPR034746">
    <property type="entry name" value="POTRA"/>
</dbReference>
<sequence length="865" mass="99767">MRFFQVFILIFVFSLKAQAQVINISSDVYFPEYLKKEIIAQSKKVCSASNCTHVVVELLRFLGYEAEIDNNNIRIARNLKITSVSVRGLPEFMKKDENIVKNFLLNQIYSSELIENARLLLLFKLRSAGFKDVKINVKTEETFRGYSVIFNIDKGLPHVITKILVECEVPDLRAIVERIFSKEVGKRFDREQIFEVVKDIEKKFLELGYFNVEISFSWKVLKKKENRKETVLIIKVVPGKRYVIKITGNKHIKTKKILKVLTFKEDKAFDEFEIERSIENIKRLYGNKGFPYVRVWTELKDLDNNTVLVKFIINEGKRVKIRKVALTVKGHLQKDDKEEVLNILNTLRYSYYSVKKIEDKLAELKLYLKDKGYFGIIVKYKLQGRTLLFDLDVEGRRIVKEIVGLPGELQNEFKLPVPYKADFETKLRMKVVEFFTSKGFLDVKVNVEKKETKTGSTIYTTFKVNINKGKRYKIGFVIFSGLKRTKVDVLNSITVLNPGKFYSRNSVIEQYSLLSRTQLFTMIDLREIKVSEDGVVNVVYNLEEAPLLRVKGFVGYSSDAGISLKTSGSSSSPFGRGFYFFLSGEYRQDEGSNILFKVGKSGILGKRNRGYLTLIRKREIFESFDVVRYITRVEVSRRQWGKITQNYGLELAREIMTSEGMGKETFYKKTFYITSDFDWRNSFTNPVKGHRIYNKLAYTGGLLGGDASYFLFELKGLKLKPFFKNKLIAALRIGTGYIKPLKENGVPIQDKFYLGGAESIRGYRYGTISPVDSDGNYIGGDFYSLFSFELRYNFLSSVQLATFYDAGQVFPEIGDFTFNNWYSSVGIGFRYLTPVGPLRVDYGYKLKKIPGQGPGRFHISFGFPF</sequence>
<feature type="chain" id="PRO_5013235107" evidence="6">
    <location>
        <begin position="20"/>
        <end position="865"/>
    </location>
</feature>